<reference evidence="3 4" key="1">
    <citation type="submission" date="2017-11" db="EMBL/GenBank/DDBJ databases">
        <title>Evolution of Phototrophy in the Chloroflexi Phylum Driven by Horizontal Gene Transfer.</title>
        <authorList>
            <person name="Ward L.M."/>
            <person name="Hemp J."/>
            <person name="Shih P.M."/>
            <person name="Mcglynn S.E."/>
            <person name="Fischer W."/>
        </authorList>
    </citation>
    <scope>NUCLEOTIDE SEQUENCE [LARGE SCALE GENOMIC DNA]</scope>
    <source>
        <strain evidence="3">CP2_2F</strain>
    </source>
</reference>
<feature type="transmembrane region" description="Helical" evidence="1">
    <location>
        <begin position="221"/>
        <end position="241"/>
    </location>
</feature>
<evidence type="ECO:0000313" key="4">
    <source>
        <dbReference type="Proteomes" id="UP000228921"/>
    </source>
</evidence>
<dbReference type="EMBL" id="PGTK01000008">
    <property type="protein sequence ID" value="PJF30586.1"/>
    <property type="molecule type" value="Genomic_DNA"/>
</dbReference>
<accession>A0A2M8NZ70</accession>
<sequence length="243" mass="25522">MIYAILMIALLLTVISAVRAWTIALRAVPAYRRLQETVGAAVESGRSVHVSLGSSALLDESALTAVAGAELLYQAAARASGGDLPVTASTTDPVTLRLAHDRLQRAYRLRNRLDAFKPTLARWYPSGTFSLALAAGVGAALLDEESGLALLCGRFGAELALIADTAIRYDRDLLPHSTQIEGQAVAYATSATPLLGEELFVGAAYLEPTPLHIGGVAAQDALRYLVVIALIALAVLAFLGVSL</sequence>
<keyword evidence="1" id="KW-0472">Membrane</keyword>
<dbReference type="InterPro" id="IPR046642">
    <property type="entry name" value="DUF6754"/>
</dbReference>
<evidence type="ECO:0000256" key="1">
    <source>
        <dbReference type="SAM" id="Phobius"/>
    </source>
</evidence>
<organism evidence="3 4">
    <name type="scientific">Candidatus Thermofonsia Clade 1 bacterium</name>
    <dbReference type="NCBI Taxonomy" id="2364210"/>
    <lineage>
        <taxon>Bacteria</taxon>
        <taxon>Bacillati</taxon>
        <taxon>Chloroflexota</taxon>
        <taxon>Candidatus Thermofontia</taxon>
        <taxon>Candidatus Thermofonsia Clade 1</taxon>
    </lineage>
</organism>
<gene>
    <name evidence="3" type="ORF">CUN51_07190</name>
</gene>
<dbReference type="Proteomes" id="UP000228921">
    <property type="component" value="Unassembled WGS sequence"/>
</dbReference>
<dbReference type="Pfam" id="PF20539">
    <property type="entry name" value="DUF6754"/>
    <property type="match status" value="1"/>
</dbReference>
<keyword evidence="1" id="KW-0812">Transmembrane</keyword>
<dbReference type="AlphaFoldDB" id="A0A2M8NZ70"/>
<keyword evidence="1" id="KW-1133">Transmembrane helix</keyword>
<evidence type="ECO:0000313" key="3">
    <source>
        <dbReference type="EMBL" id="PJF30586.1"/>
    </source>
</evidence>
<evidence type="ECO:0000259" key="2">
    <source>
        <dbReference type="Pfam" id="PF20539"/>
    </source>
</evidence>
<name>A0A2M8NZ70_9CHLR</name>
<proteinExistence type="predicted"/>
<comment type="caution">
    <text evidence="3">The sequence shown here is derived from an EMBL/GenBank/DDBJ whole genome shotgun (WGS) entry which is preliminary data.</text>
</comment>
<feature type="domain" description="DUF6754" evidence="2">
    <location>
        <begin position="3"/>
        <end position="238"/>
    </location>
</feature>
<protein>
    <recommendedName>
        <fullName evidence="2">DUF6754 domain-containing protein</fullName>
    </recommendedName>
</protein>